<evidence type="ECO:0000256" key="3">
    <source>
        <dbReference type="ARBA" id="ARBA00022989"/>
    </source>
</evidence>
<dbReference type="RefSeq" id="WP_072746146.1">
    <property type="nucleotide sequence ID" value="NZ_FOHL01000003.1"/>
</dbReference>
<protein>
    <submittedName>
        <fullName evidence="6">Type IV pili methyl-accepting chemotaxis transducer N-term</fullName>
    </submittedName>
</protein>
<reference evidence="6 7" key="1">
    <citation type="submission" date="2016-12" db="EMBL/GenBank/DDBJ databases">
        <authorList>
            <person name="Song W.-J."/>
            <person name="Kurnit D.M."/>
        </authorList>
    </citation>
    <scope>NUCLEOTIDE SEQUENCE [LARGE SCALE GENOMIC DNA]</scope>
    <source>
        <strain evidence="6 7">CGMCC 1.10808</strain>
    </source>
</reference>
<sequence>MNQLSRPRTIIRGAIPSEAPAALSRRALLALAGAALLAPARGGAAVADPALARIRLAGKLRALAPRLPAAACMARLSGADAPALAHMRDCWAAFLGAARRLRDGDESLGFAAEKDFRARQALATAEAVGRVGGEAAELAAETGALTGEAFDAVLRNAESFEAHAAAAFAAIRDAHGAAARSVGAAVRMDVVTRQSLLVERIAREAALAALELRQAQEAARGIDQDAQLFAASHAALRKGAPMLGIAPPPEGARAALARAEELWPDFEAAARALAASGAGADGLSAARDALAAALDAAADRYAGLPQGAI</sequence>
<dbReference type="PROSITE" id="PS51318">
    <property type="entry name" value="TAT"/>
    <property type="match status" value="1"/>
</dbReference>
<evidence type="ECO:0000259" key="5">
    <source>
        <dbReference type="Pfam" id="PF13675"/>
    </source>
</evidence>
<dbReference type="AlphaFoldDB" id="A0A1M7S8J8"/>
<evidence type="ECO:0000256" key="1">
    <source>
        <dbReference type="ARBA" id="ARBA00004141"/>
    </source>
</evidence>
<organism evidence="6 7">
    <name type="scientific">Oceanicella actignis</name>
    <dbReference type="NCBI Taxonomy" id="1189325"/>
    <lineage>
        <taxon>Bacteria</taxon>
        <taxon>Pseudomonadati</taxon>
        <taxon>Pseudomonadota</taxon>
        <taxon>Alphaproteobacteria</taxon>
        <taxon>Rhodobacterales</taxon>
        <taxon>Paracoccaceae</taxon>
        <taxon>Oceanicella</taxon>
    </lineage>
</organism>
<keyword evidence="3" id="KW-1133">Transmembrane helix</keyword>
<evidence type="ECO:0000313" key="7">
    <source>
        <dbReference type="Proteomes" id="UP000184066"/>
    </source>
</evidence>
<dbReference type="Pfam" id="PF13675">
    <property type="entry name" value="PilJ"/>
    <property type="match status" value="1"/>
</dbReference>
<evidence type="ECO:0000313" key="6">
    <source>
        <dbReference type="EMBL" id="SHN54738.1"/>
    </source>
</evidence>
<keyword evidence="7" id="KW-1185">Reference proteome</keyword>
<dbReference type="Proteomes" id="UP000184066">
    <property type="component" value="Unassembled WGS sequence"/>
</dbReference>
<dbReference type="InterPro" id="IPR006311">
    <property type="entry name" value="TAT_signal"/>
</dbReference>
<dbReference type="InterPro" id="IPR029095">
    <property type="entry name" value="NarX-like_N"/>
</dbReference>
<accession>A0A1M7S8J8</accession>
<evidence type="ECO:0000256" key="4">
    <source>
        <dbReference type="ARBA" id="ARBA00023136"/>
    </source>
</evidence>
<name>A0A1M7S8J8_9RHOB</name>
<evidence type="ECO:0000256" key="2">
    <source>
        <dbReference type="ARBA" id="ARBA00022692"/>
    </source>
</evidence>
<feature type="domain" description="NarX-like N-terminal" evidence="5">
    <location>
        <begin position="181"/>
        <end position="283"/>
    </location>
</feature>
<comment type="subcellular location">
    <subcellularLocation>
        <location evidence="1">Membrane</location>
        <topology evidence="1">Multi-pass membrane protein</topology>
    </subcellularLocation>
</comment>
<dbReference type="EMBL" id="FRDL01000002">
    <property type="protein sequence ID" value="SHN54738.1"/>
    <property type="molecule type" value="Genomic_DNA"/>
</dbReference>
<gene>
    <name evidence="6" type="ORF">SAMN05216200_10236</name>
</gene>
<proteinExistence type="predicted"/>
<keyword evidence="4" id="KW-0472">Membrane</keyword>
<dbReference type="GO" id="GO:0016020">
    <property type="term" value="C:membrane"/>
    <property type="evidence" value="ECO:0007669"/>
    <property type="project" value="UniProtKB-SubCell"/>
</dbReference>
<keyword evidence="2" id="KW-0812">Transmembrane</keyword>
<dbReference type="STRING" id="1189325.SAMN04488119_103472"/>